<dbReference type="Gene3D" id="2.40.40.20">
    <property type="match status" value="1"/>
</dbReference>
<name>A0A132NVH2_GIAIN</name>
<dbReference type="SMART" id="SM00663">
    <property type="entry name" value="RPOLA_N"/>
    <property type="match status" value="1"/>
</dbReference>
<dbReference type="Gene3D" id="6.20.50.80">
    <property type="match status" value="1"/>
</dbReference>
<evidence type="ECO:0000313" key="10">
    <source>
        <dbReference type="Proteomes" id="UP000070089"/>
    </source>
</evidence>
<dbReference type="InterPro" id="IPR007081">
    <property type="entry name" value="RNA_pol_Rpb1_5"/>
</dbReference>
<evidence type="ECO:0000256" key="2">
    <source>
        <dbReference type="ARBA" id="ARBA00022478"/>
    </source>
</evidence>
<dbReference type="InterPro" id="IPR000722">
    <property type="entry name" value="RNA_pol_asu"/>
</dbReference>
<evidence type="ECO:0000256" key="1">
    <source>
        <dbReference type="ARBA" id="ARBA00006460"/>
    </source>
</evidence>
<dbReference type="EC" id="2.7.7.6" evidence="6"/>
<dbReference type="GO" id="GO:0003899">
    <property type="term" value="F:DNA-directed RNA polymerase activity"/>
    <property type="evidence" value="ECO:0007669"/>
    <property type="project" value="UniProtKB-EC"/>
</dbReference>
<dbReference type="Pfam" id="PF04992">
    <property type="entry name" value="RNA_pol_Rpb1_6"/>
    <property type="match status" value="1"/>
</dbReference>
<dbReference type="GO" id="GO:0005665">
    <property type="term" value="C:RNA polymerase II, core complex"/>
    <property type="evidence" value="ECO:0007669"/>
    <property type="project" value="TreeGrafter"/>
</dbReference>
<dbReference type="Gene3D" id="1.10.274.100">
    <property type="entry name" value="RNA polymerase Rpb1, domain 3"/>
    <property type="match status" value="1"/>
</dbReference>
<feature type="domain" description="RNA polymerase N-terminal" evidence="8">
    <location>
        <begin position="234"/>
        <end position="552"/>
    </location>
</feature>
<protein>
    <recommendedName>
        <fullName evidence="6">DNA-directed RNA polymerase subunit</fullName>
        <ecNumber evidence="6">2.7.7.6</ecNumber>
    </recommendedName>
</protein>
<evidence type="ECO:0000256" key="4">
    <source>
        <dbReference type="ARBA" id="ARBA00022695"/>
    </source>
</evidence>
<dbReference type="InterPro" id="IPR007066">
    <property type="entry name" value="RNA_pol_Rpb1_3"/>
</dbReference>
<evidence type="ECO:0000313" key="9">
    <source>
        <dbReference type="EMBL" id="KWX14060.1"/>
    </source>
</evidence>
<dbReference type="InterPro" id="IPR038120">
    <property type="entry name" value="Rpb1_funnel_sf"/>
</dbReference>
<dbReference type="EMBL" id="JXTI01000045">
    <property type="protein sequence ID" value="KWX14060.1"/>
    <property type="molecule type" value="Genomic_DNA"/>
</dbReference>
<evidence type="ECO:0000256" key="7">
    <source>
        <dbReference type="SAM" id="MobiDB-lite"/>
    </source>
</evidence>
<proteinExistence type="inferred from homology"/>
<dbReference type="FunFam" id="2.40.40.20:FF:000019">
    <property type="entry name" value="DNA-directed RNA polymerase II subunit RPB1"/>
    <property type="match status" value="1"/>
</dbReference>
<comment type="catalytic activity">
    <reaction evidence="6">
        <text>RNA(n) + a ribonucleoside 5'-triphosphate = RNA(n+1) + diphosphate</text>
        <dbReference type="Rhea" id="RHEA:21248"/>
        <dbReference type="Rhea" id="RHEA-COMP:14527"/>
        <dbReference type="Rhea" id="RHEA-COMP:17342"/>
        <dbReference type="ChEBI" id="CHEBI:33019"/>
        <dbReference type="ChEBI" id="CHEBI:61557"/>
        <dbReference type="ChEBI" id="CHEBI:140395"/>
        <dbReference type="EC" id="2.7.7.6"/>
    </reaction>
</comment>
<feature type="compositionally biased region" description="Low complexity" evidence="7">
    <location>
        <begin position="2034"/>
        <end position="2047"/>
    </location>
</feature>
<gene>
    <name evidence="9" type="ORF">QR46_1940</name>
</gene>
<feature type="compositionally biased region" description="Acidic residues" evidence="7">
    <location>
        <begin position="2067"/>
        <end position="2077"/>
    </location>
</feature>
<sequence length="2077" mass="230400">MDKEFALRIPYGIPKRVRFTLFSENEKNSLIPIVPRESSSDQMSMFSELNSTRLGVIFQEENECPTCGGKAGDQDPSVLCPGHLGVVKFGYDIFHPMIVDDLAILMNCFCPNCYHLKFFKLFQEADRELAITALNRLRDTTPTLNFLPKLADISTTIVCCERNIVYKKKASGTSKNGVAAQPTILAISKSTRGSSMKQSKDQDQLMDAHACKLLISRYNKDDITLLGLKKDHVESFIISSIQVGSRAVRPSIRTDGTTAEDQLTEMYVSLFRNIRDCNSNSLSAGGGSTGIKSQIGPNDIYNAYKNLISAKGLNTDGGSVPTKGIFERLSGKYGRMRSNLMGKRVNYCSRSVITGDPTISINELGVPRSVASRLTFPEVVTARNRDFLMKLVSNGNRYPGAVSKTLPSGTVQLIDTQVINSTGWGSSTDADGRLGGEATNDPLPLGTIVNRHLLDGDYVLFNRQPTLHKSSFMGHRVRVLPYSTYRLNLSATSSYNADFDGDEMNLHALQSLEAVAEISELCMVSNQVVSVKDNRPIVYIVQDVLLGCYLFTGKDVTIPFARVCEYVMWMGFSRTSDPTYAHKLQRYDKGSVHQRAHSSSSTPYDSSDHTSGSYNPAEYDSSSYLIGNSATGSVFDGRGSYLSTGNHSSNISRKAYEDNINNDNGAYFKRLGSNVNTNDHVLLSISQPAICYPQARWTGKQVFSMFVPKGIFYRSGDPKDISAHADKYVAFLDGSVMCGRIASSVVGGTESALIHILFRDYGVEPCRAFIDNCQRVICRFMLDHGFSVGMGDMVSSQHTEKKVAEIQTKLSKDIVELFKLSVHYKIKLAPGQSRNDAFEQEVISKVSGTSLALEKVITDAVPHRNALLVMINAGSKGKKFNMMQISSSLGQQFLQSKRMPHRFETHRALPCYSPFSSLNMESRGYIFNSFIRGLNPAEFYFHAVGGREGVCDTAVKTADSGYVERKLLKVMESVCYRYDNSVRNDSNEIISFRYGDDGIDPHKSESREFTDFSISDMDFLRAHYIDWSQIIDFQNVEGDEETDFYATLVREKFSLIAAKLRDTPEQFSHLCDGVSFYEVCDDELKAKGFDNLVLDNNLVSFTELSSYLQNHYSLFMDAENSPGYVRENIDDSWLDIGVKSSLVLERDFAISTILVEYIVLLLERVWLQRSRINLDTDVKKFTFGMNLDRIIQSEILAGSINKVSRLIHGSAWKCYLKPFEAIEKVNKLLSRIRSFRPKESTLFRVILRQCLSSKSCCYKYRFTGEQLDRVLATIEEKFVRGQAAPGEPVGPLAGHSVSEPATQLTLNTFHTAGTSALGGLGLPRLKELIDFRDPKISVSTIYLNIPDQEHGRAGGDGIDDRHNNQFSMLFNRSPVPHPNSYNVSSAEEATGRNIRQSKAWMNLAAKIEYTTFNYYIDNYKLIFDPFDEITSVAADRDWLTLESEIGHLQQQAYGERPNDIVRFYSPFVLRYEIGLKQMQQKIEAGITIQTLVSRLMLALQKIYTSRAGHAKVDDDDDDDEDDINTKQKSMIGREMPIIDYYTGLGKTIIRVRPSLTEDEYTAIKGSTIGGGAPDIEKGRLSVERYDGIDTFLRDIHISGNESIRKVFMASSNPLVHYGYDSFTSNVDAFSQSSCDELSTHKLTEADLGKIGSIGRFTQANNDISELYLQTDGSDLLWILTQPEVDFTRTWTTNVREVYETLGIEAARTLFIKQIRATLDKVDLNIHHYLILADIMSSRPQNNKMISINRYGMQATNTGVLAQATFERPGATVLKAAAFGVVDPLKSVSSCVVMGKQGDFGTGCFDLLLNCAELPSVNEDELFPNSYYLKIHTATTEIRPSTGAEETPVDSMGMPFSTTFISPTATAMVTPTSAYTASSVRSVVSAGGRVDANMNPMFSPGCNRSRQAENVSRIFSSYTANTLTSAKSSLPTQLTLTSRSRGLSNIVDGRDSRIASITSAINSKMSAFSMTSCNSINSFRSALASKASTHSNQYDTSDLVDVKGAGRYGIFTHSTNMSYENTAASIRNSGGMFASRSGSASSVRSQSATNIDASAADSGQSGELRDNNEDDNNDYAEW</sequence>
<dbReference type="InterPro" id="IPR044893">
    <property type="entry name" value="RNA_pol_Rpb1_clamp_domain"/>
</dbReference>
<comment type="caution">
    <text evidence="9">The sequence shown here is derived from an EMBL/GenBank/DDBJ whole genome shotgun (WGS) entry which is preliminary data.</text>
</comment>
<evidence type="ECO:0000256" key="5">
    <source>
        <dbReference type="ARBA" id="ARBA00023163"/>
    </source>
</evidence>
<dbReference type="Gene3D" id="4.10.860.120">
    <property type="entry name" value="RNA polymerase II, clamp domain"/>
    <property type="match status" value="1"/>
</dbReference>
<feature type="region of interest" description="Disordered" evidence="7">
    <location>
        <begin position="2034"/>
        <end position="2077"/>
    </location>
</feature>
<feature type="compositionally biased region" description="Low complexity" evidence="7">
    <location>
        <begin position="597"/>
        <end position="611"/>
    </location>
</feature>
<evidence type="ECO:0000256" key="6">
    <source>
        <dbReference type="RuleBase" id="RU004279"/>
    </source>
</evidence>
<dbReference type="Gene3D" id="1.10.132.30">
    <property type="match status" value="1"/>
</dbReference>
<keyword evidence="3 6" id="KW-0808">Transferase</keyword>
<dbReference type="InterPro" id="IPR007080">
    <property type="entry name" value="RNA_pol_Rpb1_1"/>
</dbReference>
<evidence type="ECO:0000259" key="8">
    <source>
        <dbReference type="SMART" id="SM00663"/>
    </source>
</evidence>
<feature type="compositionally biased region" description="Polar residues" evidence="7">
    <location>
        <begin position="2048"/>
        <end position="2060"/>
    </location>
</feature>
<keyword evidence="4 6" id="KW-0548">Nucleotidyltransferase</keyword>
<dbReference type="VEuPathDB" id="GiardiaDB:QR46_1940"/>
<dbReference type="SUPFAM" id="SSF64484">
    <property type="entry name" value="beta and beta-prime subunits of DNA dependent RNA-polymerase"/>
    <property type="match status" value="1"/>
</dbReference>
<dbReference type="GO" id="GO:0006351">
    <property type="term" value="P:DNA-templated transcription"/>
    <property type="evidence" value="ECO:0007669"/>
    <property type="project" value="InterPro"/>
</dbReference>
<comment type="similarity">
    <text evidence="1 6">Belongs to the RNA polymerase beta' chain family.</text>
</comment>
<dbReference type="OrthoDB" id="270392at2759"/>
<keyword evidence="2 6" id="KW-0240">DNA-directed RNA polymerase</keyword>
<accession>A0A132NVH2</accession>
<dbReference type="Proteomes" id="UP000070089">
    <property type="component" value="Unassembled WGS sequence"/>
</dbReference>
<dbReference type="InterPro" id="IPR007075">
    <property type="entry name" value="RNA_pol_Rpb1_6"/>
</dbReference>
<dbReference type="Pfam" id="PF04998">
    <property type="entry name" value="RNA_pol_Rpb1_5"/>
    <property type="match status" value="1"/>
</dbReference>
<dbReference type="InterPro" id="IPR006592">
    <property type="entry name" value="RNA_pol_N"/>
</dbReference>
<reference evidence="9 10" key="1">
    <citation type="journal article" date="2015" name="Mol. Biochem. Parasitol.">
        <title>Identification of polymorphic genes for use in assemblage B genotyping assays through comparative genomics of multiple assemblage B Giardia duodenalis isolates.</title>
        <authorList>
            <person name="Wielinga C."/>
            <person name="Thompson R.C."/>
            <person name="Monis P."/>
            <person name="Ryan U."/>
        </authorList>
    </citation>
    <scope>NUCLEOTIDE SEQUENCE [LARGE SCALE GENOMIC DNA]</scope>
    <source>
        <strain evidence="9 10">BAH15c1</strain>
    </source>
</reference>
<feature type="region of interest" description="Disordered" evidence="7">
    <location>
        <begin position="591"/>
        <end position="613"/>
    </location>
</feature>
<dbReference type="Pfam" id="PF04997">
    <property type="entry name" value="RNA_pol_Rpb1_1"/>
    <property type="match status" value="1"/>
</dbReference>
<dbReference type="Gene3D" id="6.10.250.2940">
    <property type="match status" value="1"/>
</dbReference>
<dbReference type="Gene3D" id="1.10.150.390">
    <property type="match status" value="1"/>
</dbReference>
<dbReference type="GO" id="GO:0003677">
    <property type="term" value="F:DNA binding"/>
    <property type="evidence" value="ECO:0007669"/>
    <property type="project" value="InterPro"/>
</dbReference>
<dbReference type="InterPro" id="IPR045867">
    <property type="entry name" value="DNA-dir_RpoC_beta_prime"/>
</dbReference>
<dbReference type="InterPro" id="IPR007083">
    <property type="entry name" value="RNA_pol_Rpb1_4"/>
</dbReference>
<dbReference type="PANTHER" id="PTHR19376">
    <property type="entry name" value="DNA-DIRECTED RNA POLYMERASE"/>
    <property type="match status" value="1"/>
</dbReference>
<dbReference type="Pfam" id="PF00623">
    <property type="entry name" value="RNA_pol_Rpb1_2"/>
    <property type="match status" value="1"/>
</dbReference>
<dbReference type="InterPro" id="IPR042102">
    <property type="entry name" value="RNA_pol_Rpb1_3_sf"/>
</dbReference>
<dbReference type="Gene3D" id="3.30.1490.180">
    <property type="entry name" value="RNA polymerase ii"/>
    <property type="match status" value="1"/>
</dbReference>
<dbReference type="PANTHER" id="PTHR19376:SF37">
    <property type="entry name" value="DNA-DIRECTED RNA POLYMERASE II SUBUNIT RPB1"/>
    <property type="match status" value="1"/>
</dbReference>
<dbReference type="Pfam" id="PF05000">
    <property type="entry name" value="RNA_pol_Rpb1_4"/>
    <property type="match status" value="1"/>
</dbReference>
<comment type="function">
    <text evidence="6">DNA-dependent RNA polymerase catalyzes the transcription of DNA into RNA using the four ribonucleoside triphosphates as substrates.</text>
</comment>
<evidence type="ECO:0000256" key="3">
    <source>
        <dbReference type="ARBA" id="ARBA00022679"/>
    </source>
</evidence>
<dbReference type="Pfam" id="PF04983">
    <property type="entry name" value="RNA_pol_Rpb1_3"/>
    <property type="match status" value="2"/>
</dbReference>
<organism evidence="9 10">
    <name type="scientific">Giardia duodenalis assemblage B</name>
    <dbReference type="NCBI Taxonomy" id="1394984"/>
    <lineage>
        <taxon>Eukaryota</taxon>
        <taxon>Metamonada</taxon>
        <taxon>Diplomonadida</taxon>
        <taxon>Hexamitidae</taxon>
        <taxon>Giardiinae</taxon>
        <taxon>Giardia</taxon>
    </lineage>
</organism>
<keyword evidence="5 6" id="KW-0804">Transcription</keyword>